<gene>
    <name evidence="4" type="ORF">KKC1_09470</name>
</gene>
<protein>
    <submittedName>
        <fullName evidence="4">S-layer protein</fullName>
    </submittedName>
</protein>
<dbReference type="Gene3D" id="2.170.130.30">
    <property type="match status" value="1"/>
</dbReference>
<dbReference type="Gene3D" id="1.50.10.20">
    <property type="match status" value="2"/>
</dbReference>
<feature type="domain" description="SLH" evidence="3">
    <location>
        <begin position="719"/>
        <end position="782"/>
    </location>
</feature>
<dbReference type="AlphaFoldDB" id="A0A1Z5HQY7"/>
<accession>A0A1Z5HQY7</accession>
<feature type="region of interest" description="Disordered" evidence="2">
    <location>
        <begin position="432"/>
        <end position="457"/>
    </location>
</feature>
<evidence type="ECO:0000313" key="5">
    <source>
        <dbReference type="Proteomes" id="UP000197032"/>
    </source>
</evidence>
<comment type="caution">
    <text evidence="4">The sequence shown here is derived from an EMBL/GenBank/DDBJ whole genome shotgun (WGS) entry which is preliminary data.</text>
</comment>
<feature type="region of interest" description="Disordered" evidence="2">
    <location>
        <begin position="307"/>
        <end position="331"/>
    </location>
</feature>
<feature type="domain" description="SLH" evidence="3">
    <location>
        <begin position="789"/>
        <end position="851"/>
    </location>
</feature>
<dbReference type="InterPro" id="IPR001119">
    <property type="entry name" value="SLH_dom"/>
</dbReference>
<dbReference type="CDD" id="cd00688">
    <property type="entry name" value="ISOPREN_C2_like"/>
    <property type="match status" value="1"/>
</dbReference>
<keyword evidence="1" id="KW-0677">Repeat</keyword>
<dbReference type="PANTHER" id="PTHR43308">
    <property type="entry name" value="OUTER MEMBRANE PROTEIN ALPHA-RELATED"/>
    <property type="match status" value="1"/>
</dbReference>
<dbReference type="InterPro" id="IPR008930">
    <property type="entry name" value="Terpenoid_cyclase/PrenylTrfase"/>
</dbReference>
<reference evidence="5" key="1">
    <citation type="journal article" date="2017" name="Appl. Environ. Microbiol.">
        <title>Genomic analysis of Calderihabitans maritimus KKC1, a thermophilic hydrogenogenic carboxydotrophic bacterium isolated from marine sediment.</title>
        <authorList>
            <person name="Omae K."/>
            <person name="Yoneda Y."/>
            <person name="Fukuyama Y."/>
            <person name="Yoshida T."/>
            <person name="Sako Y."/>
        </authorList>
    </citation>
    <scope>NUCLEOTIDE SEQUENCE [LARGE SCALE GENOMIC DNA]</scope>
    <source>
        <strain evidence="5">KKC1</strain>
    </source>
</reference>
<organism evidence="4 5">
    <name type="scientific">Calderihabitans maritimus</name>
    <dbReference type="NCBI Taxonomy" id="1246530"/>
    <lineage>
        <taxon>Bacteria</taxon>
        <taxon>Bacillati</taxon>
        <taxon>Bacillota</taxon>
        <taxon>Clostridia</taxon>
        <taxon>Neomoorellales</taxon>
        <taxon>Calderihabitantaceae</taxon>
        <taxon>Calderihabitans</taxon>
    </lineage>
</organism>
<evidence type="ECO:0000256" key="2">
    <source>
        <dbReference type="SAM" id="MobiDB-lite"/>
    </source>
</evidence>
<feature type="compositionally biased region" description="Basic and acidic residues" evidence="2">
    <location>
        <begin position="438"/>
        <end position="457"/>
    </location>
</feature>
<evidence type="ECO:0000313" key="4">
    <source>
        <dbReference type="EMBL" id="GAW91787.1"/>
    </source>
</evidence>
<keyword evidence="5" id="KW-1185">Reference proteome</keyword>
<dbReference type="SUPFAM" id="SSF48239">
    <property type="entry name" value="Terpenoid cyclases/Protein prenyltransferases"/>
    <property type="match status" value="1"/>
</dbReference>
<evidence type="ECO:0000256" key="1">
    <source>
        <dbReference type="ARBA" id="ARBA00022737"/>
    </source>
</evidence>
<dbReference type="Proteomes" id="UP000197032">
    <property type="component" value="Unassembled WGS sequence"/>
</dbReference>
<dbReference type="InterPro" id="IPR027954">
    <property type="entry name" value="Transcobalamin-like_C"/>
</dbReference>
<feature type="domain" description="SLH" evidence="3">
    <location>
        <begin position="658"/>
        <end position="717"/>
    </location>
</feature>
<dbReference type="Pfam" id="PF14478">
    <property type="entry name" value="DUF4430"/>
    <property type="match status" value="1"/>
</dbReference>
<dbReference type="Pfam" id="PF00395">
    <property type="entry name" value="SLH"/>
    <property type="match status" value="3"/>
</dbReference>
<name>A0A1Z5HQY7_9FIRM</name>
<proteinExistence type="predicted"/>
<dbReference type="InterPro" id="IPR051465">
    <property type="entry name" value="Cell_Envelope_Struct_Comp"/>
</dbReference>
<dbReference type="PANTHER" id="PTHR43308:SF5">
    <property type="entry name" value="S-LAYER PROTEIN _ PEPTIDOGLYCAN ENDO-BETA-N-ACETYLGLUCOSAMINIDASE"/>
    <property type="match status" value="1"/>
</dbReference>
<evidence type="ECO:0000259" key="3">
    <source>
        <dbReference type="PROSITE" id="PS51272"/>
    </source>
</evidence>
<dbReference type="PROSITE" id="PS51272">
    <property type="entry name" value="SLH"/>
    <property type="match status" value="3"/>
</dbReference>
<dbReference type="EMBL" id="BDGJ01000033">
    <property type="protein sequence ID" value="GAW91787.1"/>
    <property type="molecule type" value="Genomic_DNA"/>
</dbReference>
<sequence length="851" mass="93818">MEEPVIRVVYREVYDEVQITIYDDWEAIARAVSYLAEQQVDNGSFNDEWNNDWIALALAEAGVDLGDLRQGNTGKTYLEYLAEKELSTTGDLIKAILVLNAAGRDPRNFAGRNLVQELLDRQQEDGGFNAGSEMSEALAVIALVEAGESPFSPWAKAAKQRFLRPEARGKNNLWLEWGSESVDTTAAVIRALYLLGVDKEDPAIQEALETINRWQNNDGVIEITWDGVNWSPNYESTAEVVMALSQLGIDPTQSDWAKNGNNLVTALLNNQDPDSGAFLGDWGNNFPTQESIRALVSYRKAFRGGLGELPELPSGNQESGKGGGATNGSDRNESIEVAVSIIGPDGEVIFEGEVTISPDNPYGYTVLGALEATGLSYETKYDGAYVSAINGIREDLSSTAGWKYLVNGDDPPIPAREKILAGGDTVVWFYAESSEDQTPGRDKSQDPLERPLLTEEEKEIRQQIRQMARERLERILQELPHLEPSSTSPVEEVERAVVVVGLEAPIKEEEKIYLAQLLSNNKVQLEVPVKRKAENVITDAQQEVKLEIPREALEDDQVIRVEEIEDSSIAGLVFPAGYVPLSGVYEFGPSGTTFQKPAILQLKLVVPPYISPERVALAWFDEHSNRWVPVPAVLDLANGEITGLVNHFTKFAVLGEINAGFVDLTEEWEWAREAVGYLTARGVIEGLGNGEFAPGRSITRAEFIKMITKVLGLSANGLGQVPFSDVPKGAWYAPFVRAAWAAGLAKGYADFSFKPDQPLTRQEMAVILVRALQKEQAALSLSPAEQLDELSFVDQEVIAGWARPYVALALKEGFLDGMDDTRFAPKEEIERARAALVIYRLFEQINGLRRN</sequence>
<dbReference type="Gene3D" id="2.60.220.30">
    <property type="match status" value="1"/>
</dbReference>